<dbReference type="PIRSF" id="PIRSF004848">
    <property type="entry name" value="YBL036c_PLPDEIII"/>
    <property type="match status" value="1"/>
</dbReference>
<sequence>MANITERWRSVREKVDTVAKQYGRSPENVRVLAVSKTFPAHDVEEAWQAGAREFGENYVQEGIEKIQSLPNLAATWHFIGPLQSNKTRPVATHFDWVHTIDRLKIAQRLNDQRPDDLPPLKVCLQVNISADPDKAGVREDEILDLAEAVQALPRLELRGLMTIPALDLDAATLAQQFQRMQAWLERLQTLYPAVDTLSMGMSDDLELAVQHGSTCVRIGRGIFGHRAAKLSTGKASADNSNKAEGTQ</sequence>
<keyword evidence="1 2" id="KW-0663">Pyridoxal phosphate</keyword>
<name>A0AB38YGR1_9GAMM</name>
<dbReference type="RefSeq" id="WP_304995547.1">
    <property type="nucleotide sequence ID" value="NZ_CP101717.1"/>
</dbReference>
<organism evidence="6">
    <name type="scientific">Salinispirillum sp. LH 10-3-1</name>
    <dbReference type="NCBI Taxonomy" id="2952525"/>
    <lineage>
        <taxon>Bacteria</taxon>
        <taxon>Pseudomonadati</taxon>
        <taxon>Pseudomonadota</taxon>
        <taxon>Gammaproteobacteria</taxon>
        <taxon>Oceanospirillales</taxon>
        <taxon>Saccharospirillaceae</taxon>
        <taxon>Salinispirillum</taxon>
    </lineage>
</organism>
<evidence type="ECO:0000313" key="6">
    <source>
        <dbReference type="EMBL" id="WLD58261.1"/>
    </source>
</evidence>
<dbReference type="InterPro" id="IPR001608">
    <property type="entry name" value="Ala_racemase_N"/>
</dbReference>
<feature type="modified residue" description="N6-(pyridoxal phosphate)lysine" evidence="2 3">
    <location>
        <position position="36"/>
    </location>
</feature>
<evidence type="ECO:0000256" key="3">
    <source>
        <dbReference type="PIRSR" id="PIRSR004848-1"/>
    </source>
</evidence>
<proteinExistence type="inferred from homology"/>
<evidence type="ECO:0000256" key="1">
    <source>
        <dbReference type="ARBA" id="ARBA00022898"/>
    </source>
</evidence>
<dbReference type="PANTHER" id="PTHR10146:SF14">
    <property type="entry name" value="PYRIDOXAL PHOSPHATE HOMEOSTASIS PROTEIN"/>
    <property type="match status" value="1"/>
</dbReference>
<comment type="function">
    <text evidence="2">Pyridoxal 5'-phosphate (PLP)-binding protein, which is involved in PLP homeostasis.</text>
</comment>
<dbReference type="AlphaFoldDB" id="A0AB38YGR1"/>
<evidence type="ECO:0000259" key="5">
    <source>
        <dbReference type="Pfam" id="PF01168"/>
    </source>
</evidence>
<dbReference type="InterPro" id="IPR029066">
    <property type="entry name" value="PLP-binding_barrel"/>
</dbReference>
<dbReference type="Pfam" id="PF01168">
    <property type="entry name" value="Ala_racemase_N"/>
    <property type="match status" value="1"/>
</dbReference>
<evidence type="ECO:0000256" key="2">
    <source>
        <dbReference type="HAMAP-Rule" id="MF_02087"/>
    </source>
</evidence>
<comment type="cofactor">
    <cofactor evidence="3">
        <name>pyridoxal 5'-phosphate</name>
        <dbReference type="ChEBI" id="CHEBI:597326"/>
    </cofactor>
</comment>
<feature type="domain" description="Alanine racemase N-terminal" evidence="5">
    <location>
        <begin position="14"/>
        <end position="226"/>
    </location>
</feature>
<dbReference type="Gene3D" id="3.20.20.10">
    <property type="entry name" value="Alanine racemase"/>
    <property type="match status" value="1"/>
</dbReference>
<dbReference type="GO" id="GO:0030170">
    <property type="term" value="F:pyridoxal phosphate binding"/>
    <property type="evidence" value="ECO:0007669"/>
    <property type="project" value="UniProtKB-UniRule"/>
</dbReference>
<dbReference type="FunFam" id="3.20.20.10:FF:000018">
    <property type="entry name" value="Pyridoxal phosphate homeostasis protein"/>
    <property type="match status" value="1"/>
</dbReference>
<dbReference type="NCBIfam" id="TIGR00044">
    <property type="entry name" value="YggS family pyridoxal phosphate-dependent enzyme"/>
    <property type="match status" value="1"/>
</dbReference>
<dbReference type="SUPFAM" id="SSF51419">
    <property type="entry name" value="PLP-binding barrel"/>
    <property type="match status" value="1"/>
</dbReference>
<dbReference type="InterPro" id="IPR011078">
    <property type="entry name" value="PyrdxlP_homeostasis"/>
</dbReference>
<protein>
    <recommendedName>
        <fullName evidence="2">Pyridoxal phosphate homeostasis protein</fullName>
        <shortName evidence="2">PLP homeostasis protein</shortName>
    </recommendedName>
</protein>
<dbReference type="PROSITE" id="PS01211">
    <property type="entry name" value="UPF0001"/>
    <property type="match status" value="1"/>
</dbReference>
<dbReference type="CDD" id="cd06824">
    <property type="entry name" value="PLPDE_III_Yggs_like"/>
    <property type="match status" value="1"/>
</dbReference>
<accession>A0AB38YGR1</accession>
<comment type="similarity">
    <text evidence="2 4">Belongs to the pyridoxal phosphate-binding protein YggS/PROSC family.</text>
</comment>
<dbReference type="EMBL" id="CP101717">
    <property type="protein sequence ID" value="WLD58261.1"/>
    <property type="molecule type" value="Genomic_DNA"/>
</dbReference>
<dbReference type="PANTHER" id="PTHR10146">
    <property type="entry name" value="PROLINE SYNTHETASE CO-TRANSCRIBED BACTERIAL HOMOLOG PROTEIN"/>
    <property type="match status" value="1"/>
</dbReference>
<reference evidence="6" key="1">
    <citation type="submission" date="2022-07" db="EMBL/GenBank/DDBJ databases">
        <title>Complete genome sequence of Salinispirillum sp. LH10-3-1 capable of multiple carbohydrate inversion isolated from a soda lake.</title>
        <authorList>
            <person name="Liu J."/>
            <person name="Zhai Y."/>
            <person name="Zhang H."/>
            <person name="Yang H."/>
            <person name="Qu J."/>
            <person name="Li J."/>
        </authorList>
    </citation>
    <scope>NUCLEOTIDE SEQUENCE</scope>
    <source>
        <strain evidence="6">LH 10-3-1</strain>
    </source>
</reference>
<evidence type="ECO:0000256" key="4">
    <source>
        <dbReference type="RuleBase" id="RU004514"/>
    </source>
</evidence>
<gene>
    <name evidence="6" type="ORF">NFC81_00360</name>
</gene>
<dbReference type="HAMAP" id="MF_02087">
    <property type="entry name" value="PLP_homeostasis"/>
    <property type="match status" value="1"/>
</dbReference>